<dbReference type="Proteomes" id="UP001065613">
    <property type="component" value="Chromosome"/>
</dbReference>
<dbReference type="EMBL" id="CP073041">
    <property type="protein sequence ID" value="UXE63157.1"/>
    <property type="molecule type" value="Genomic_DNA"/>
</dbReference>
<evidence type="ECO:0000313" key="3">
    <source>
        <dbReference type="EMBL" id="UXE63157.1"/>
    </source>
</evidence>
<dbReference type="InterPro" id="IPR017853">
    <property type="entry name" value="GH"/>
</dbReference>
<dbReference type="Pfam" id="PF02638">
    <property type="entry name" value="GHL10"/>
    <property type="match status" value="1"/>
</dbReference>
<dbReference type="KEGG" id="wna:KA717_11105"/>
<dbReference type="PANTHER" id="PTHR43405:SF1">
    <property type="entry name" value="GLYCOSYL HYDROLASE DIGH"/>
    <property type="match status" value="1"/>
</dbReference>
<keyword evidence="1" id="KW-0732">Signal</keyword>
<name>A0A977L0G3_9CYAN</name>
<dbReference type="InterPro" id="IPR052177">
    <property type="entry name" value="Divisome_Glycosyl_Hydrolase"/>
</dbReference>
<reference evidence="3" key="1">
    <citation type="submission" date="2021-04" db="EMBL/GenBank/DDBJ databases">
        <title>Genome sequence of Woronichinia naegeliana from Washington state freshwater lake bloom.</title>
        <authorList>
            <person name="Dreher T.W."/>
        </authorList>
    </citation>
    <scope>NUCLEOTIDE SEQUENCE</scope>
    <source>
        <strain evidence="3">WA131</strain>
    </source>
</reference>
<gene>
    <name evidence="3" type="ORF">KA717_11105</name>
</gene>
<dbReference type="SUPFAM" id="SSF51445">
    <property type="entry name" value="(Trans)glycosidases"/>
    <property type="match status" value="1"/>
</dbReference>
<dbReference type="InterPro" id="IPR003790">
    <property type="entry name" value="GHL10"/>
</dbReference>
<evidence type="ECO:0000256" key="1">
    <source>
        <dbReference type="ARBA" id="ARBA00022729"/>
    </source>
</evidence>
<accession>A0A977L0G3</accession>
<sequence>MLTLKIIQDTFAKLSTKPANTLSDSQKLFINVGNEGKDLGIKSYIKQGNHILVQLQEPLGSLGKSIFFFADHIQVEEIRGVWLTSIDSDILFSKDNIQTGLTKLKESGFNTLYPVVWNNGFVFFRSTVADNTVNADVANLHSANLQQLLAGRDILAEIIEINQDLGKPFRIIPWLEYGLMVPPNSSLAKNKPAWLMETNTGGKIVNGNAWLNPTHPEVQGFFKSLIGELVQDYAIDGIQLDDHFGLPKDIGFDDFTIALFKSKNPGAANPISNPNSEKFKVWRKSKVTELLRLIFNTVKGIKKDCIVSVSPNPLAFSIDNFLADWQAWEQEGIAEEIVLQVYRPSLSAFNGEIIKTEVEIARKHIPTVIGILSGLNGKRVHLDLIRSQTQSTRDRDFAGYSYFFYGSLFDLGADGDTPESRQAEFATLLASDRFV</sequence>
<feature type="domain" description="Glycosyl hydrolase-like 10" evidence="2">
    <location>
        <begin position="77"/>
        <end position="382"/>
    </location>
</feature>
<dbReference type="Gene3D" id="3.20.20.80">
    <property type="entry name" value="Glycosidases"/>
    <property type="match status" value="1"/>
</dbReference>
<evidence type="ECO:0000259" key="2">
    <source>
        <dbReference type="Pfam" id="PF02638"/>
    </source>
</evidence>
<dbReference type="PANTHER" id="PTHR43405">
    <property type="entry name" value="GLYCOSYL HYDROLASE DIGH"/>
    <property type="match status" value="1"/>
</dbReference>
<organism evidence="3">
    <name type="scientific">Woronichinia naegeliana WA131</name>
    <dbReference type="NCBI Taxonomy" id="2824559"/>
    <lineage>
        <taxon>Bacteria</taxon>
        <taxon>Bacillati</taxon>
        <taxon>Cyanobacteriota</taxon>
        <taxon>Cyanophyceae</taxon>
        <taxon>Synechococcales</taxon>
        <taxon>Coelosphaeriaceae</taxon>
        <taxon>Woronichinia</taxon>
    </lineage>
</organism>
<dbReference type="AlphaFoldDB" id="A0A977L0G3"/>
<proteinExistence type="predicted"/>
<protein>
    <submittedName>
        <fullName evidence="3">Family 10 glycosylhydrolase</fullName>
    </submittedName>
</protein>